<protein>
    <recommendedName>
        <fullName evidence="3">Abortive infection protein</fullName>
    </recommendedName>
</protein>
<evidence type="ECO:0008006" key="3">
    <source>
        <dbReference type="Google" id="ProtNLM"/>
    </source>
</evidence>
<dbReference type="SUPFAM" id="SSF51445">
    <property type="entry name" value="(Trans)glycosidases"/>
    <property type="match status" value="1"/>
</dbReference>
<evidence type="ECO:0000313" key="1">
    <source>
        <dbReference type="EMBL" id="BCR83013.1"/>
    </source>
</evidence>
<proteinExistence type="predicted"/>
<dbReference type="RefSeq" id="XP_043131535.1">
    <property type="nucleotide sequence ID" value="XM_043279020.1"/>
</dbReference>
<evidence type="ECO:0000313" key="2">
    <source>
        <dbReference type="Proteomes" id="UP000637239"/>
    </source>
</evidence>
<dbReference type="EMBL" id="AP024416">
    <property type="protein sequence ID" value="BCR83013.1"/>
    <property type="molecule type" value="Genomic_DNA"/>
</dbReference>
<keyword evidence="2" id="KW-1185">Reference proteome</keyword>
<gene>
    <name evidence="1" type="ORF">ACHE_10415A</name>
</gene>
<name>A0A7R7ZI87_ASPCH</name>
<dbReference type="Gene3D" id="3.20.20.80">
    <property type="entry name" value="Glycosidases"/>
    <property type="match status" value="1"/>
</dbReference>
<dbReference type="AlphaFoldDB" id="A0A7R7ZI87"/>
<dbReference type="InterPro" id="IPR017853">
    <property type="entry name" value="GH"/>
</dbReference>
<organism evidence="1 2">
    <name type="scientific">Aspergillus chevalieri</name>
    <name type="common">Eurotium chevalieri</name>
    <dbReference type="NCBI Taxonomy" id="182096"/>
    <lineage>
        <taxon>Eukaryota</taxon>
        <taxon>Fungi</taxon>
        <taxon>Dikarya</taxon>
        <taxon>Ascomycota</taxon>
        <taxon>Pezizomycotina</taxon>
        <taxon>Eurotiomycetes</taxon>
        <taxon>Eurotiomycetidae</taxon>
        <taxon>Eurotiales</taxon>
        <taxon>Aspergillaceae</taxon>
        <taxon>Aspergillus</taxon>
        <taxon>Aspergillus subgen. Aspergillus</taxon>
    </lineage>
</organism>
<sequence length="353" mass="39484">MKYRGVVYDVGLRFQDQGFSVEPFDSVLVEYDMRVIANDLHANAVRIEGEEVQRLTTAARAAHAMKLTVFFNPWKMNADVDETRAYFEEAAEAAEQLRNEGVDIVFVAGCEYTIFSKGVFPGDSFNERGAWFGAQLAGFTLENIPETVREKSTKLNEILRSFAEAIRAKFAGSLTYSAGTWEIVDWSIFDIVGIDHYRRGETEEQYVAGLQRHRSDKPLVVMEVGCCAYEGAAERGDAGFILLKGTNPDGSGMFEDDVVPTRSEREQADYLGTQLVLLANADVHAVFVYVFSFACMRMGEGAKDLDMMSYSLVKTFPDQNPRSRTMPPWAPKESFHRVANFFRDHAAATSGSL</sequence>
<reference evidence="1" key="1">
    <citation type="submission" date="2021-01" db="EMBL/GenBank/DDBJ databases">
        <authorList>
            <consortium name="Aspergillus chevalieri M1 genome sequencing consortium"/>
            <person name="Kazuki M."/>
            <person name="Futagami T."/>
        </authorList>
    </citation>
    <scope>NUCLEOTIDE SEQUENCE</scope>
    <source>
        <strain evidence="1">M1</strain>
    </source>
</reference>
<dbReference type="Proteomes" id="UP000637239">
    <property type="component" value="Chromosome 1"/>
</dbReference>
<dbReference type="KEGG" id="ache:ACHE_10415A"/>
<reference evidence="1" key="2">
    <citation type="submission" date="2021-02" db="EMBL/GenBank/DDBJ databases">
        <title>Aspergillus chevalieri M1 genome sequence.</title>
        <authorList>
            <person name="Kadooka C."/>
            <person name="Mori K."/>
            <person name="Futagami T."/>
        </authorList>
    </citation>
    <scope>NUCLEOTIDE SEQUENCE</scope>
    <source>
        <strain evidence="1">M1</strain>
    </source>
</reference>
<dbReference type="GeneID" id="66977372"/>
<accession>A0A7R7ZI87</accession>